<comment type="caution">
    <text evidence="3">The sequence shown here is derived from an EMBL/GenBank/DDBJ whole genome shotgun (WGS) entry which is preliminary data.</text>
</comment>
<dbReference type="Pfam" id="PF13579">
    <property type="entry name" value="Glyco_trans_4_4"/>
    <property type="match status" value="1"/>
</dbReference>
<dbReference type="OrthoDB" id="433681at2"/>
<keyword evidence="4" id="KW-1185">Reference proteome</keyword>
<protein>
    <submittedName>
        <fullName evidence="3">Group 1 glycosyl transferase</fullName>
    </submittedName>
</protein>
<gene>
    <name evidence="3" type="ORF">PROH_11370</name>
</gene>
<dbReference type="eggNOG" id="COG0438">
    <property type="taxonomic scope" value="Bacteria"/>
</dbReference>
<feature type="domain" description="Glycosyl transferase family 1" evidence="1">
    <location>
        <begin position="196"/>
        <end position="362"/>
    </location>
</feature>
<dbReference type="PANTHER" id="PTHR45947">
    <property type="entry name" value="SULFOQUINOVOSYL TRANSFERASE SQD2"/>
    <property type="match status" value="1"/>
</dbReference>
<evidence type="ECO:0000259" key="1">
    <source>
        <dbReference type="Pfam" id="PF00534"/>
    </source>
</evidence>
<dbReference type="AlphaFoldDB" id="A0A0M2PYX2"/>
<dbReference type="Gene3D" id="3.40.50.2000">
    <property type="entry name" value="Glycogen Phosphorylase B"/>
    <property type="match status" value="2"/>
</dbReference>
<dbReference type="PANTHER" id="PTHR45947:SF3">
    <property type="entry name" value="SULFOQUINOVOSYL TRANSFERASE SQD2"/>
    <property type="match status" value="1"/>
</dbReference>
<evidence type="ECO:0000259" key="2">
    <source>
        <dbReference type="Pfam" id="PF13579"/>
    </source>
</evidence>
<dbReference type="InterPro" id="IPR050194">
    <property type="entry name" value="Glycosyltransferase_grp1"/>
</dbReference>
<reference evidence="3" key="1">
    <citation type="submission" date="2012-04" db="EMBL/GenBank/DDBJ databases">
        <authorList>
            <person name="Borisov I.G."/>
            <person name="Ivanikova N.V."/>
            <person name="Pinevich A.V."/>
        </authorList>
    </citation>
    <scope>NUCLEOTIDE SEQUENCE</scope>
    <source>
        <strain evidence="3">CALU 1027</strain>
    </source>
</reference>
<dbReference type="STRING" id="317619.GCA_000332315_01051"/>
<keyword evidence="3" id="KW-0808">Transferase</keyword>
<feature type="domain" description="Glycosyltransferase subfamily 4-like N-terminal" evidence="2">
    <location>
        <begin position="15"/>
        <end position="177"/>
    </location>
</feature>
<dbReference type="EMBL" id="AJTX02000004">
    <property type="protein sequence ID" value="KKJ00278.1"/>
    <property type="molecule type" value="Genomic_DNA"/>
</dbReference>
<dbReference type="RefSeq" id="WP_017711649.1">
    <property type="nucleotide sequence ID" value="NZ_KB235933.1"/>
</dbReference>
<accession>A0A0M2PYX2</accession>
<dbReference type="InterPro" id="IPR028098">
    <property type="entry name" value="Glyco_trans_4-like_N"/>
</dbReference>
<dbReference type="GO" id="GO:0016758">
    <property type="term" value="F:hexosyltransferase activity"/>
    <property type="evidence" value="ECO:0007669"/>
    <property type="project" value="TreeGrafter"/>
</dbReference>
<proteinExistence type="predicted"/>
<dbReference type="SUPFAM" id="SSF53756">
    <property type="entry name" value="UDP-Glycosyltransferase/glycogen phosphorylase"/>
    <property type="match status" value="1"/>
</dbReference>
<name>A0A0M2PYX2_PROHO</name>
<dbReference type="Pfam" id="PF00534">
    <property type="entry name" value="Glycos_transf_1"/>
    <property type="match status" value="1"/>
</dbReference>
<organism evidence="3 4">
    <name type="scientific">Prochlorothrix hollandica PCC 9006 = CALU 1027</name>
    <dbReference type="NCBI Taxonomy" id="317619"/>
    <lineage>
        <taxon>Bacteria</taxon>
        <taxon>Bacillati</taxon>
        <taxon>Cyanobacteriota</taxon>
        <taxon>Cyanophyceae</taxon>
        <taxon>Prochlorotrichales</taxon>
        <taxon>Prochlorotrichaceae</taxon>
        <taxon>Prochlorothrix</taxon>
    </lineage>
</organism>
<sequence length="398" mass="44648">MKILHIIPSLSPEWGGPTDALINFVYHLRQLGVEAEVITTNDSFSSPEISLEKWIEYQKIPVCFFPCTLRFKAFAPSLRLKTWLQQNLFEYDLIHNHYLFSYAPTIAASLARQHHIPYVMSTIGQLTPWALAQSRLRKKVYTHFIERKNLNYAAAIHCTTIGEAQDVTNFGIQTPKLILPLGVSPQETLPNAPQQLHQTYNIPDDRLIILFLSRLHYKKRPDLLLEALSKLPSDLPPTHLILAGSGDPDYSRYLQTCVEKAGLTHQVTFTGFVTGHQKALLLQGADLFVLPSFSENFGIAVAEALLAGLPTIITEGIQLSPDVQKAQAGLVIQSDLDSLRSALETLIRSPELRKTLGANAQKLAQTKYHWPTITQSLIQAYQQILSGEFKGNFFQPVE</sequence>
<dbReference type="Proteomes" id="UP000034681">
    <property type="component" value="Unassembled WGS sequence"/>
</dbReference>
<dbReference type="InterPro" id="IPR001296">
    <property type="entry name" value="Glyco_trans_1"/>
</dbReference>
<evidence type="ECO:0000313" key="4">
    <source>
        <dbReference type="Proteomes" id="UP000034681"/>
    </source>
</evidence>
<evidence type="ECO:0000313" key="3">
    <source>
        <dbReference type="EMBL" id="KKJ00278.1"/>
    </source>
</evidence>